<keyword evidence="3" id="KW-1185">Reference proteome</keyword>
<proteinExistence type="predicted"/>
<keyword evidence="1" id="KW-0732">Signal</keyword>
<comment type="caution">
    <text evidence="2">The sequence shown here is derived from an EMBL/GenBank/DDBJ whole genome shotgun (WGS) entry which is preliminary data.</text>
</comment>
<keyword evidence="2" id="KW-0449">Lipoprotein</keyword>
<sequence length="102" mass="11183">MLRTASIAVILSVFFSGCAVTKVPQPTGGSKADGTVHLSYEYGSFEQPTVDEEAALRKAQQRCQAWGYDDADAFGGAVEQCQQSNQYGCTRYFVTMTYQCMD</sequence>
<reference evidence="2 3" key="1">
    <citation type="submission" date="2012-09" db="EMBL/GenBank/DDBJ databases">
        <title>Genome Sequence of alkane-degrading Bacterium Alcanivorax venustensis ISO4.</title>
        <authorList>
            <person name="Lai Q."/>
            <person name="Shao Z."/>
        </authorList>
    </citation>
    <scope>NUCLEOTIDE SEQUENCE [LARGE SCALE GENOMIC DNA]</scope>
    <source>
        <strain evidence="2 3">ISO4</strain>
    </source>
</reference>
<dbReference type="PROSITE" id="PS51257">
    <property type="entry name" value="PROKAR_LIPOPROTEIN"/>
    <property type="match status" value="1"/>
</dbReference>
<dbReference type="EMBL" id="ARXR01000007">
    <property type="protein sequence ID" value="MBF5052647.1"/>
    <property type="molecule type" value="Genomic_DNA"/>
</dbReference>
<gene>
    <name evidence="2" type="ORF">ISO4_01249</name>
</gene>
<evidence type="ECO:0000256" key="1">
    <source>
        <dbReference type="SAM" id="SignalP"/>
    </source>
</evidence>
<name>A0ABS0AEV0_9GAMM</name>
<feature type="signal peptide" evidence="1">
    <location>
        <begin position="1"/>
        <end position="21"/>
    </location>
</feature>
<dbReference type="InterPro" id="IPR025731">
    <property type="entry name" value="YecR-like"/>
</dbReference>
<dbReference type="Pfam" id="PF13992">
    <property type="entry name" value="YecR"/>
    <property type="match status" value="1"/>
</dbReference>
<accession>A0ABS0AEV0</accession>
<dbReference type="Proteomes" id="UP000644441">
    <property type="component" value="Unassembled WGS sequence"/>
</dbReference>
<organism evidence="2 3">
    <name type="scientific">Alloalcanivorax venustensis ISO4</name>
    <dbReference type="NCBI Taxonomy" id="1177184"/>
    <lineage>
        <taxon>Bacteria</taxon>
        <taxon>Pseudomonadati</taxon>
        <taxon>Pseudomonadota</taxon>
        <taxon>Gammaproteobacteria</taxon>
        <taxon>Oceanospirillales</taxon>
        <taxon>Alcanivoracaceae</taxon>
        <taxon>Alloalcanivorax</taxon>
    </lineage>
</organism>
<feature type="chain" id="PRO_5046384168" evidence="1">
    <location>
        <begin position="22"/>
        <end position="102"/>
    </location>
</feature>
<protein>
    <submittedName>
        <fullName evidence="2">Lipoprotein</fullName>
    </submittedName>
</protein>
<evidence type="ECO:0000313" key="3">
    <source>
        <dbReference type="Proteomes" id="UP000644441"/>
    </source>
</evidence>
<evidence type="ECO:0000313" key="2">
    <source>
        <dbReference type="EMBL" id="MBF5052647.1"/>
    </source>
</evidence>